<dbReference type="EMBL" id="JAXIVS010000008">
    <property type="protein sequence ID" value="MDY7229355.1"/>
    <property type="molecule type" value="Genomic_DNA"/>
</dbReference>
<dbReference type="Gene3D" id="2.130.10.80">
    <property type="entry name" value="Galactose oxidase/kelch, beta-propeller"/>
    <property type="match status" value="2"/>
</dbReference>
<dbReference type="InterPro" id="IPR037293">
    <property type="entry name" value="Gal_Oxidase_central_sf"/>
</dbReference>
<dbReference type="Gene3D" id="2.120.10.80">
    <property type="entry name" value="Kelch-type beta propeller"/>
    <property type="match status" value="1"/>
</dbReference>
<dbReference type="RefSeq" id="WP_321548082.1">
    <property type="nucleotide sequence ID" value="NZ_JAXIVS010000008.1"/>
</dbReference>
<reference evidence="1 2" key="1">
    <citation type="submission" date="2023-12" db="EMBL/GenBank/DDBJ databases">
        <title>the genome sequence of Hyalangium sp. s54d21.</title>
        <authorList>
            <person name="Zhang X."/>
        </authorList>
    </citation>
    <scope>NUCLEOTIDE SEQUENCE [LARGE SCALE GENOMIC DNA]</scope>
    <source>
        <strain evidence="2">s54d21</strain>
    </source>
</reference>
<dbReference type="SUPFAM" id="SSF50998">
    <property type="entry name" value="Quinoprotein alcohol dehydrogenase-like"/>
    <property type="match status" value="2"/>
</dbReference>
<keyword evidence="2" id="KW-1185">Reference proteome</keyword>
<proteinExistence type="predicted"/>
<dbReference type="InterPro" id="IPR011043">
    <property type="entry name" value="Gal_Oxase/kelch_b-propeller"/>
</dbReference>
<evidence type="ECO:0000313" key="2">
    <source>
        <dbReference type="Proteomes" id="UP001291309"/>
    </source>
</evidence>
<comment type="caution">
    <text evidence="1">The sequence shown here is derived from an EMBL/GenBank/DDBJ whole genome shotgun (WGS) entry which is preliminary data.</text>
</comment>
<sequence>MHHDSPGRSLRIATTLLAILAGCTNAPVGAPEALSALPRSVSSGDEGTWSATGRMGAGRLLHMATRLPDGRVLAMGGYNRSAELYDPTTGAWSRTADTLNTHRRATATLLQNGQVLVAGAGGPEWDSGISAALYDSATSTWTATGSLATPRFHHTATLLLDGRVLVVGGADGEYGGSVLASAELYDPTRGGWTPAGSMTMARRNHTATRLPDGKVLVIGGNDGGGTLQRSAEVYDPANGTWRPVANMAMARAYHSATLLPNGKVLVAGGGGSDWESSASVEVFDPSSDSWTASAGMTKPRRYHSATLLPTGLVLVAGGFHEYTGTLAEAEVYDASNASWRPAGAMTNRRYLHTATLLTNDRVLVAGGFSTGDQASSELYLPASSTPEVPTEPQGTSLLLQVIDTSGAPIPAAAVSSGGALFPTDSSGHLLFENLPAGRFLARVDALGFTSASAVLQLREGAKVGYQVTLHARTSAATFQAEQGGIIETESVRVTVPPGAVVDALGQPVSGTVEVTLNPIDPTTQLPLAPGPLKGASSHGEPVELESLFMAEVSLWHDGAPAQLAPEASATLEFILPDAVASRFQAGETIPAWWFDLDAGIWRKEGAGTLQASASHPGKLSWVTQVHHFTWWNCDNPWWEKNCVKVQVLDNDGQPVANVPVNAQGISYAGISDTVYTGPDGSAFTEIKRGGTAKVFGGSSTTPITGIAYITGPDEATSCVGGVYTTVLLSPPPRICTPGAFIPCPYSGPAGTRGQGLCRVGGKRCNTLGTQWSTCQGETVPQDETCELPFDEDCDGVINETCSCSASEGQSCYGGPPSTQGVGLCHEGIIRCDAFGNVVCQGQHAPVRERCSTPEDDDCDGSTTCVPLPEWARTLSDASAPSQKASRLAMDRWGNALMTGSFAGTLHLGDASLTGDANDFFVAKFSPTGLHVWSQLIQRESAETEQDFLAVDGEDHVLLAGSFTGSLQVGGQTLTSAGHSSIFVAKLSPDGALLWVQSFGGDAPAMAWAAGIATDGAGHVLVTGRFRGNFRIGTTEHSATGQAIYVMKLDGSTGQPLWSKRYQAAGNGGQGQSEAVAVDPSGNVLLAGSFSGTLDIDGALISNEGIYGDAFAVKLDGGTGGRLWSRRISNYDFNAGVYEYGKQVAADGAGNVLFLTWGSQTGVSQLMKLEPNGETLWSKRVDTQGFLMSHLSLTIDAQGNALIAGETMPQGLPGAFVAWYGADGQLRTERVFGGWSNNGQYAVAMGRAAATDPQGHVLFTGEYFGNVDFETGPMPVEGGIFLVKLDPTL</sequence>
<organism evidence="1 2">
    <name type="scientific">Hyalangium rubrum</name>
    <dbReference type="NCBI Taxonomy" id="3103134"/>
    <lineage>
        <taxon>Bacteria</taxon>
        <taxon>Pseudomonadati</taxon>
        <taxon>Myxococcota</taxon>
        <taxon>Myxococcia</taxon>
        <taxon>Myxococcales</taxon>
        <taxon>Cystobacterineae</taxon>
        <taxon>Archangiaceae</taxon>
        <taxon>Hyalangium</taxon>
    </lineage>
</organism>
<dbReference type="SMART" id="SM00612">
    <property type="entry name" value="Kelch"/>
    <property type="match status" value="6"/>
</dbReference>
<evidence type="ECO:0000313" key="1">
    <source>
        <dbReference type="EMBL" id="MDY7229355.1"/>
    </source>
</evidence>
<dbReference type="SUPFAM" id="SSF69304">
    <property type="entry name" value="Tricorn protease N-terminal domain"/>
    <property type="match status" value="1"/>
</dbReference>
<dbReference type="Pfam" id="PF24681">
    <property type="entry name" value="Kelch_KLHDC2_KLHL20_DRC7"/>
    <property type="match status" value="1"/>
</dbReference>
<dbReference type="Proteomes" id="UP001291309">
    <property type="component" value="Unassembled WGS sequence"/>
</dbReference>
<dbReference type="InterPro" id="IPR015915">
    <property type="entry name" value="Kelch-typ_b-propeller"/>
</dbReference>
<dbReference type="InterPro" id="IPR006652">
    <property type="entry name" value="Kelch_1"/>
</dbReference>
<gene>
    <name evidence="1" type="ORF">SYV04_23380</name>
</gene>
<dbReference type="PANTHER" id="PTHR45632">
    <property type="entry name" value="LD33804P"/>
    <property type="match status" value="1"/>
</dbReference>
<name>A0ABU5H7B5_9BACT</name>
<dbReference type="PANTHER" id="PTHR45632:SF26">
    <property type="entry name" value="BTB DOMAIN-CONTAINING PROTEIN"/>
    <property type="match status" value="1"/>
</dbReference>
<dbReference type="SUPFAM" id="SSF50965">
    <property type="entry name" value="Galactose oxidase, central domain"/>
    <property type="match status" value="1"/>
</dbReference>
<accession>A0ABU5H7B5</accession>
<dbReference type="InterPro" id="IPR011047">
    <property type="entry name" value="Quinoprotein_ADH-like_sf"/>
</dbReference>
<dbReference type="Gene3D" id="2.80.10.50">
    <property type="match status" value="1"/>
</dbReference>
<protein>
    <submittedName>
        <fullName evidence="1">Kelch repeat-containing protein</fullName>
    </submittedName>
</protein>